<dbReference type="Proteomes" id="UP000800200">
    <property type="component" value="Unassembled WGS sequence"/>
</dbReference>
<organism evidence="2 3">
    <name type="scientific">Zopfia rhizophila CBS 207.26</name>
    <dbReference type="NCBI Taxonomy" id="1314779"/>
    <lineage>
        <taxon>Eukaryota</taxon>
        <taxon>Fungi</taxon>
        <taxon>Dikarya</taxon>
        <taxon>Ascomycota</taxon>
        <taxon>Pezizomycotina</taxon>
        <taxon>Dothideomycetes</taxon>
        <taxon>Dothideomycetes incertae sedis</taxon>
        <taxon>Zopfiaceae</taxon>
        <taxon>Zopfia</taxon>
    </lineage>
</organism>
<proteinExistence type="predicted"/>
<evidence type="ECO:0000313" key="2">
    <source>
        <dbReference type="EMBL" id="KAF2188138.1"/>
    </source>
</evidence>
<protein>
    <submittedName>
        <fullName evidence="2">Uncharacterized protein</fullName>
    </submittedName>
</protein>
<evidence type="ECO:0000313" key="3">
    <source>
        <dbReference type="Proteomes" id="UP000800200"/>
    </source>
</evidence>
<sequence length="116" mass="12922">MQPSPSSVAQTSSIRRHEHGFHSGMDGLQWWHTEPLVWMGASHGLCIAQSLCVDRTAGLGTCLNFSYLLDCFVYASTLAFALSFHSSDCLIPSYPFLFHFYIFSPLLLSRSVSRCA</sequence>
<keyword evidence="3" id="KW-1185">Reference proteome</keyword>
<feature type="transmembrane region" description="Helical" evidence="1">
    <location>
        <begin position="65"/>
        <end position="84"/>
    </location>
</feature>
<dbReference type="EMBL" id="ML994624">
    <property type="protein sequence ID" value="KAF2188138.1"/>
    <property type="molecule type" value="Genomic_DNA"/>
</dbReference>
<feature type="transmembrane region" description="Helical" evidence="1">
    <location>
        <begin position="90"/>
        <end position="108"/>
    </location>
</feature>
<keyword evidence="1" id="KW-1133">Transmembrane helix</keyword>
<keyword evidence="1" id="KW-0472">Membrane</keyword>
<reference evidence="2" key="1">
    <citation type="journal article" date="2020" name="Stud. Mycol.">
        <title>101 Dothideomycetes genomes: a test case for predicting lifestyles and emergence of pathogens.</title>
        <authorList>
            <person name="Haridas S."/>
            <person name="Albert R."/>
            <person name="Binder M."/>
            <person name="Bloem J."/>
            <person name="Labutti K."/>
            <person name="Salamov A."/>
            <person name="Andreopoulos B."/>
            <person name="Baker S."/>
            <person name="Barry K."/>
            <person name="Bills G."/>
            <person name="Bluhm B."/>
            <person name="Cannon C."/>
            <person name="Castanera R."/>
            <person name="Culley D."/>
            <person name="Daum C."/>
            <person name="Ezra D."/>
            <person name="Gonzalez J."/>
            <person name="Henrissat B."/>
            <person name="Kuo A."/>
            <person name="Liang C."/>
            <person name="Lipzen A."/>
            <person name="Lutzoni F."/>
            <person name="Magnuson J."/>
            <person name="Mondo S."/>
            <person name="Nolan M."/>
            <person name="Ohm R."/>
            <person name="Pangilinan J."/>
            <person name="Park H.-J."/>
            <person name="Ramirez L."/>
            <person name="Alfaro M."/>
            <person name="Sun H."/>
            <person name="Tritt A."/>
            <person name="Yoshinaga Y."/>
            <person name="Zwiers L.-H."/>
            <person name="Turgeon B."/>
            <person name="Goodwin S."/>
            <person name="Spatafora J."/>
            <person name="Crous P."/>
            <person name="Grigoriev I."/>
        </authorList>
    </citation>
    <scope>NUCLEOTIDE SEQUENCE</scope>
    <source>
        <strain evidence="2">CBS 207.26</strain>
    </source>
</reference>
<evidence type="ECO:0000256" key="1">
    <source>
        <dbReference type="SAM" id="Phobius"/>
    </source>
</evidence>
<gene>
    <name evidence="2" type="ORF">K469DRAFT_89978</name>
</gene>
<name>A0A6A6EC64_9PEZI</name>
<keyword evidence="1" id="KW-0812">Transmembrane</keyword>
<accession>A0A6A6EC64</accession>
<dbReference type="AlphaFoldDB" id="A0A6A6EC64"/>